<dbReference type="Gene3D" id="1.10.357.10">
    <property type="entry name" value="Tetracycline Repressor, domain 2"/>
    <property type="match status" value="1"/>
</dbReference>
<dbReference type="OrthoDB" id="3190535at2"/>
<accession>A0A3E0VB85</accession>
<evidence type="ECO:0000256" key="3">
    <source>
        <dbReference type="ARBA" id="ARBA00023163"/>
    </source>
</evidence>
<gene>
    <name evidence="6" type="ORF">B7R21_17870</name>
</gene>
<dbReference type="InterPro" id="IPR009057">
    <property type="entry name" value="Homeodomain-like_sf"/>
</dbReference>
<dbReference type="Proteomes" id="UP000256709">
    <property type="component" value="Unassembled WGS sequence"/>
</dbReference>
<protein>
    <recommendedName>
        <fullName evidence="5">HTH tetR-type domain-containing protein</fullName>
    </recommendedName>
</protein>
<dbReference type="EMBL" id="NBXA01000036">
    <property type="protein sequence ID" value="RFA06895.1"/>
    <property type="molecule type" value="Genomic_DNA"/>
</dbReference>
<comment type="caution">
    <text evidence="6">The sequence shown here is derived from an EMBL/GenBank/DDBJ whole genome shotgun (WGS) entry which is preliminary data.</text>
</comment>
<keyword evidence="3" id="KW-0804">Transcription</keyword>
<evidence type="ECO:0000256" key="4">
    <source>
        <dbReference type="PROSITE-ProRule" id="PRU00335"/>
    </source>
</evidence>
<evidence type="ECO:0000313" key="6">
    <source>
        <dbReference type="EMBL" id="RFA06895.1"/>
    </source>
</evidence>
<evidence type="ECO:0000256" key="2">
    <source>
        <dbReference type="ARBA" id="ARBA00023125"/>
    </source>
</evidence>
<dbReference type="InterPro" id="IPR050109">
    <property type="entry name" value="HTH-type_TetR-like_transc_reg"/>
</dbReference>
<sequence length="210" mass="22409">MTRSAARPVRGRPVGSDGAVTRQRLLRETVDLVAERGYGGATMRELASRVGMTIGTVFYHFDSKAALVSAAHVEVIEPLLDRTYAAGREESGFLAGVGAWLEVGGEVLEECPAIARFGAALQQASDPAIRAIHERVIQQQIDELHELARANASELEQSGHHWEAVADAARAMVIGLIDLAEHSNVPRSQAARSAAVAILTRSIGPTATKL</sequence>
<dbReference type="PANTHER" id="PTHR30055:SF234">
    <property type="entry name" value="HTH-TYPE TRANSCRIPTIONAL REGULATOR BETI"/>
    <property type="match status" value="1"/>
</dbReference>
<dbReference type="Pfam" id="PF00440">
    <property type="entry name" value="TetR_N"/>
    <property type="match status" value="1"/>
</dbReference>
<reference evidence="6 7" key="1">
    <citation type="submission" date="2017-04" db="EMBL/GenBank/DDBJ databases">
        <title>Comparative genome analysis of Subtercola boreus.</title>
        <authorList>
            <person name="Cho Y.-J."/>
            <person name="Cho A."/>
            <person name="Kim O.-S."/>
            <person name="Lee J.-I."/>
        </authorList>
    </citation>
    <scope>NUCLEOTIDE SEQUENCE [LARGE SCALE GENOMIC DNA]</scope>
    <source>
        <strain evidence="6 7">P27444</strain>
    </source>
</reference>
<feature type="domain" description="HTH tetR-type" evidence="5">
    <location>
        <begin position="19"/>
        <end position="79"/>
    </location>
</feature>
<keyword evidence="1" id="KW-0805">Transcription regulation</keyword>
<dbReference type="GO" id="GO:0003700">
    <property type="term" value="F:DNA-binding transcription factor activity"/>
    <property type="evidence" value="ECO:0007669"/>
    <property type="project" value="TreeGrafter"/>
</dbReference>
<organism evidence="6 7">
    <name type="scientific">Subtercola boreus</name>
    <dbReference type="NCBI Taxonomy" id="120213"/>
    <lineage>
        <taxon>Bacteria</taxon>
        <taxon>Bacillati</taxon>
        <taxon>Actinomycetota</taxon>
        <taxon>Actinomycetes</taxon>
        <taxon>Micrococcales</taxon>
        <taxon>Microbacteriaceae</taxon>
        <taxon>Subtercola</taxon>
    </lineage>
</organism>
<name>A0A3E0VB85_9MICO</name>
<dbReference type="InterPro" id="IPR001647">
    <property type="entry name" value="HTH_TetR"/>
</dbReference>
<evidence type="ECO:0000256" key="1">
    <source>
        <dbReference type="ARBA" id="ARBA00023015"/>
    </source>
</evidence>
<dbReference type="RefSeq" id="WP_116284625.1">
    <property type="nucleotide sequence ID" value="NZ_NBXA01000036.1"/>
</dbReference>
<dbReference type="PRINTS" id="PR00455">
    <property type="entry name" value="HTHTETR"/>
</dbReference>
<evidence type="ECO:0000259" key="5">
    <source>
        <dbReference type="PROSITE" id="PS50977"/>
    </source>
</evidence>
<dbReference type="PANTHER" id="PTHR30055">
    <property type="entry name" value="HTH-TYPE TRANSCRIPTIONAL REGULATOR RUTR"/>
    <property type="match status" value="1"/>
</dbReference>
<proteinExistence type="predicted"/>
<dbReference type="GO" id="GO:0000976">
    <property type="term" value="F:transcription cis-regulatory region binding"/>
    <property type="evidence" value="ECO:0007669"/>
    <property type="project" value="TreeGrafter"/>
</dbReference>
<keyword evidence="2 4" id="KW-0238">DNA-binding</keyword>
<feature type="DNA-binding region" description="H-T-H motif" evidence="4">
    <location>
        <begin position="42"/>
        <end position="61"/>
    </location>
</feature>
<dbReference type="SUPFAM" id="SSF46689">
    <property type="entry name" value="Homeodomain-like"/>
    <property type="match status" value="1"/>
</dbReference>
<dbReference type="PROSITE" id="PS50977">
    <property type="entry name" value="HTH_TETR_2"/>
    <property type="match status" value="1"/>
</dbReference>
<evidence type="ECO:0000313" key="7">
    <source>
        <dbReference type="Proteomes" id="UP000256709"/>
    </source>
</evidence>
<dbReference type="AlphaFoldDB" id="A0A3E0VB85"/>